<dbReference type="EMBL" id="BAABYW010000001">
    <property type="protein sequence ID" value="GAA6405965.1"/>
    <property type="molecule type" value="Genomic_DNA"/>
</dbReference>
<feature type="domain" description="AraC effector-binding" evidence="1">
    <location>
        <begin position="4"/>
        <end position="154"/>
    </location>
</feature>
<gene>
    <name evidence="2" type="ORF">K040078D81_00820</name>
</gene>
<dbReference type="Pfam" id="PF06445">
    <property type="entry name" value="GyrI-like"/>
    <property type="match status" value="1"/>
</dbReference>
<name>A0ABQ0B3E4_9FIRM</name>
<protein>
    <submittedName>
        <fullName evidence="2">GyrI-like domain-containing protein</fullName>
    </submittedName>
</protein>
<proteinExistence type="predicted"/>
<dbReference type="RefSeq" id="WP_256162335.1">
    <property type="nucleotide sequence ID" value="NZ_BAABYW010000001.1"/>
</dbReference>
<dbReference type="Proteomes" id="UP001600943">
    <property type="component" value="Unassembled WGS sequence"/>
</dbReference>
<evidence type="ECO:0000313" key="2">
    <source>
        <dbReference type="EMBL" id="GAA6405965.1"/>
    </source>
</evidence>
<dbReference type="PANTHER" id="PTHR40055:SF1">
    <property type="entry name" value="TRANSCRIPTIONAL REGULATOR YGIV-RELATED"/>
    <property type="match status" value="1"/>
</dbReference>
<dbReference type="Gene3D" id="3.20.80.10">
    <property type="entry name" value="Regulatory factor, effector binding domain"/>
    <property type="match status" value="1"/>
</dbReference>
<dbReference type="InterPro" id="IPR010499">
    <property type="entry name" value="AraC_E-bd"/>
</dbReference>
<accession>A0ABQ0B3E4</accession>
<dbReference type="InterPro" id="IPR050908">
    <property type="entry name" value="SmbC-like"/>
</dbReference>
<evidence type="ECO:0000259" key="1">
    <source>
        <dbReference type="SMART" id="SM00871"/>
    </source>
</evidence>
<dbReference type="SMART" id="SM00871">
    <property type="entry name" value="AraC_E_bind"/>
    <property type="match status" value="1"/>
</dbReference>
<evidence type="ECO:0000313" key="3">
    <source>
        <dbReference type="Proteomes" id="UP001600943"/>
    </source>
</evidence>
<reference evidence="2 3" key="1">
    <citation type="submission" date="2024-04" db="EMBL/GenBank/DDBJ databases">
        <title>Defined microbial consortia suppress multidrug-resistant proinflammatory Enterobacteriaceae via ecological control.</title>
        <authorList>
            <person name="Furuichi M."/>
            <person name="Kawaguchi T."/>
            <person name="Pust M."/>
            <person name="Yasuma K."/>
            <person name="Plichta D."/>
            <person name="Hasegawa N."/>
            <person name="Ohya T."/>
            <person name="Bhattarai S."/>
            <person name="Sasajima S."/>
            <person name="Aoto Y."/>
            <person name="Tuganbaev T."/>
            <person name="Yaginuma M."/>
            <person name="Ueda M."/>
            <person name="Okahashi N."/>
            <person name="Amafuji K."/>
            <person name="Kiridooshi Y."/>
            <person name="Sugita K."/>
            <person name="Strazar M."/>
            <person name="Skelly A."/>
            <person name="Suda W."/>
            <person name="Hattori M."/>
            <person name="Nakamoto N."/>
            <person name="Caballero S."/>
            <person name="Norman J."/>
            <person name="Olle B."/>
            <person name="Tanoue T."/>
            <person name="Arita M."/>
            <person name="Bucci V."/>
            <person name="Atarashi K."/>
            <person name="Xavier R."/>
            <person name="Honda K."/>
        </authorList>
    </citation>
    <scope>NUCLEOTIDE SEQUENCE [LARGE SCALE GENOMIC DNA]</scope>
    <source>
        <strain evidence="3">k04-0078-D8-1</strain>
    </source>
</reference>
<organism evidence="2 3">
    <name type="scientific">Blautia hominis</name>
    <dbReference type="NCBI Taxonomy" id="2025493"/>
    <lineage>
        <taxon>Bacteria</taxon>
        <taxon>Bacillati</taxon>
        <taxon>Bacillota</taxon>
        <taxon>Clostridia</taxon>
        <taxon>Lachnospirales</taxon>
        <taxon>Lachnospiraceae</taxon>
        <taxon>Blautia</taxon>
    </lineage>
</organism>
<comment type="caution">
    <text evidence="2">The sequence shown here is derived from an EMBL/GenBank/DDBJ whole genome shotgun (WGS) entry which is preliminary data.</text>
</comment>
<dbReference type="InterPro" id="IPR029442">
    <property type="entry name" value="GyrI-like"/>
</dbReference>
<dbReference type="PANTHER" id="PTHR40055">
    <property type="entry name" value="TRANSCRIPTIONAL REGULATOR YGIV-RELATED"/>
    <property type="match status" value="1"/>
</dbReference>
<dbReference type="SUPFAM" id="SSF55136">
    <property type="entry name" value="Probable bacterial effector-binding domain"/>
    <property type="match status" value="1"/>
</dbReference>
<dbReference type="InterPro" id="IPR011256">
    <property type="entry name" value="Reg_factor_effector_dom_sf"/>
</dbReference>
<sequence length="154" mass="18096">MFYISSREEKIESYEVIYMRRVGAYGESNRILMEKFKSWLKEHDLYTVHNIIFAIPLDNPNTTEANKCRYDVCTIYPPNQNIHIGEVTSRKIEGGKFIVFLIEHTAIAVESAWNECFAEIKRIGYQLDESRPTMERYARILVEQHLCEICVPIL</sequence>
<keyword evidence="3" id="KW-1185">Reference proteome</keyword>